<proteinExistence type="predicted"/>
<organism evidence="1 2">
    <name type="scientific">Rhodanobacter lycopersici</name>
    <dbReference type="NCBI Taxonomy" id="3162487"/>
    <lineage>
        <taxon>Bacteria</taxon>
        <taxon>Pseudomonadati</taxon>
        <taxon>Pseudomonadota</taxon>
        <taxon>Gammaproteobacteria</taxon>
        <taxon>Lysobacterales</taxon>
        <taxon>Rhodanobacteraceae</taxon>
        <taxon>Rhodanobacter</taxon>
    </lineage>
</organism>
<dbReference type="RefSeq" id="WP_367854311.1">
    <property type="nucleotide sequence ID" value="NZ_JBFOHK010000002.1"/>
</dbReference>
<name>A0ABV3QFJ7_9GAMM</name>
<sequence length="487" mass="55088">MNMLAIPTMQSYHWEFPVEALPELARAACQELSWRVKVALSMTGSCMIPALALAVQDKAVVKLPNGKRCPLMVYSWTSAESGSGKTPVDNAIFEPFREHDREATLAFEEARVAYQAQMRAWHAEDKALQKKLRIRIERGGSAEDVRRELQEHASRMPSKPRLRQVLYQNVSEAGLYEALAGQGESVAIVCDEASDIMKSEVMVNAALQNSIWSGADSLPVNRAYGRYIQISQPRMTLSLMMQPDMFEKLVSKKGDALRASGYFARFLFARPMSTKGYRQLGYAEDGYEPVHLAALHERFRVLLRQRDERYASGDVEPQVLELSGEAKSLWLDLHNANETAMLPGGYLETVSDFGSKVMENLGRIAAILHLFEGQTGLISRDTLQRASVIMNWYMGQFMTFFGPGSRRSQVQCDADELVAYLYREWWSRNLPAPRRDAGRRSSLGRTRFEAALLLLQSQGVVTVSMARRKRWIQWIQYANYGESLSTM</sequence>
<dbReference type="EMBL" id="JBFOHK010000002">
    <property type="protein sequence ID" value="MEW9572261.1"/>
    <property type="molecule type" value="Genomic_DNA"/>
</dbReference>
<gene>
    <name evidence="1" type="ORF">ABQJ54_10910</name>
</gene>
<dbReference type="Proteomes" id="UP001556220">
    <property type="component" value="Unassembled WGS sequence"/>
</dbReference>
<dbReference type="Pfam" id="PF13148">
    <property type="entry name" value="DUF3987"/>
    <property type="match status" value="1"/>
</dbReference>
<accession>A0ABV3QFJ7</accession>
<protein>
    <submittedName>
        <fullName evidence="1">YfjI family protein</fullName>
    </submittedName>
</protein>
<evidence type="ECO:0000313" key="1">
    <source>
        <dbReference type="EMBL" id="MEW9572261.1"/>
    </source>
</evidence>
<reference evidence="1 2" key="1">
    <citation type="submission" date="2024-06" db="EMBL/GenBank/DDBJ databases">
        <authorList>
            <person name="Woo H."/>
        </authorList>
    </citation>
    <scope>NUCLEOTIDE SEQUENCE [LARGE SCALE GENOMIC DNA]</scope>
    <source>
        <strain evidence="1 2">Si-c</strain>
    </source>
</reference>
<evidence type="ECO:0000313" key="2">
    <source>
        <dbReference type="Proteomes" id="UP001556220"/>
    </source>
</evidence>
<keyword evidence="2" id="KW-1185">Reference proteome</keyword>
<dbReference type="InterPro" id="IPR025048">
    <property type="entry name" value="DUF3987"/>
</dbReference>
<comment type="caution">
    <text evidence="1">The sequence shown here is derived from an EMBL/GenBank/DDBJ whole genome shotgun (WGS) entry which is preliminary data.</text>
</comment>